<dbReference type="Gene3D" id="3.40.50.300">
    <property type="entry name" value="P-loop containing nucleotide triphosphate hydrolases"/>
    <property type="match status" value="2"/>
</dbReference>
<dbReference type="EMBL" id="VWNA01000003">
    <property type="protein sequence ID" value="MQT15444.1"/>
    <property type="molecule type" value="Genomic_DNA"/>
</dbReference>
<dbReference type="InterPro" id="IPR003593">
    <property type="entry name" value="AAA+_ATPase"/>
</dbReference>
<accession>A0A6A7Y7Y2</accession>
<dbReference type="InterPro" id="IPR027417">
    <property type="entry name" value="P-loop_NTPase"/>
</dbReference>
<feature type="domain" description="ABC transporter" evidence="8">
    <location>
        <begin position="274"/>
        <end position="500"/>
    </location>
</feature>
<keyword evidence="2" id="KW-0813">Transport</keyword>
<dbReference type="PANTHER" id="PTHR43790">
    <property type="entry name" value="CARBOHYDRATE TRANSPORT ATP-BINDING PROTEIN MG119-RELATED"/>
    <property type="match status" value="1"/>
</dbReference>
<evidence type="ECO:0000256" key="7">
    <source>
        <dbReference type="SAM" id="MobiDB-lite"/>
    </source>
</evidence>
<gene>
    <name evidence="9" type="ORF">F0357_22875</name>
</gene>
<dbReference type="Pfam" id="PF00005">
    <property type="entry name" value="ABC_tran"/>
    <property type="match status" value="2"/>
</dbReference>
<keyword evidence="6 9" id="KW-0067">ATP-binding</keyword>
<dbReference type="PANTHER" id="PTHR43790:SF9">
    <property type="entry name" value="GALACTOFURANOSE TRANSPORTER ATP-BINDING PROTEIN YTFR"/>
    <property type="match status" value="1"/>
</dbReference>
<dbReference type="PROSITE" id="PS50893">
    <property type="entry name" value="ABC_TRANSPORTER_2"/>
    <property type="match status" value="2"/>
</dbReference>
<name>A0A6A7Y7Y2_9HYPH</name>
<reference evidence="9 10" key="1">
    <citation type="submission" date="2019-09" db="EMBL/GenBank/DDBJ databases">
        <title>Segnochrobactrum spirostomi gen. nov., sp. nov., isolated from the ciliate Spirostomum cf. yagiui and description of a novel family, Segnochrobactraceae fam. nov. within the order Rhizobiales of the class Alphaproteobacteria.</title>
        <authorList>
            <person name="Akter S."/>
            <person name="Shazib S.U.A."/>
            <person name="Shin M.K."/>
        </authorList>
    </citation>
    <scope>NUCLEOTIDE SEQUENCE [LARGE SCALE GENOMIC DNA]</scope>
    <source>
        <strain evidence="9 10">Sp-1</strain>
    </source>
</reference>
<dbReference type="GO" id="GO:0005524">
    <property type="term" value="F:ATP binding"/>
    <property type="evidence" value="ECO:0007669"/>
    <property type="project" value="UniProtKB-KW"/>
</dbReference>
<evidence type="ECO:0000256" key="4">
    <source>
        <dbReference type="ARBA" id="ARBA00022737"/>
    </source>
</evidence>
<evidence type="ECO:0000259" key="8">
    <source>
        <dbReference type="PROSITE" id="PS50893"/>
    </source>
</evidence>
<dbReference type="Proteomes" id="UP000332515">
    <property type="component" value="Unassembled WGS sequence"/>
</dbReference>
<organism evidence="9 10">
    <name type="scientific">Segnochrobactrum spirostomi</name>
    <dbReference type="NCBI Taxonomy" id="2608987"/>
    <lineage>
        <taxon>Bacteria</taxon>
        <taxon>Pseudomonadati</taxon>
        <taxon>Pseudomonadota</taxon>
        <taxon>Alphaproteobacteria</taxon>
        <taxon>Hyphomicrobiales</taxon>
        <taxon>Segnochrobactraceae</taxon>
        <taxon>Segnochrobactrum</taxon>
    </lineage>
</organism>
<comment type="similarity">
    <text evidence="1">Belongs to the ABC transporter superfamily.</text>
</comment>
<keyword evidence="3" id="KW-0762">Sugar transport</keyword>
<feature type="compositionally biased region" description="Basic and acidic residues" evidence="7">
    <location>
        <begin position="264"/>
        <end position="275"/>
    </location>
</feature>
<evidence type="ECO:0000256" key="1">
    <source>
        <dbReference type="ARBA" id="ARBA00005417"/>
    </source>
</evidence>
<protein>
    <submittedName>
        <fullName evidence="9">Sugar ABC transporter ATP-binding protein</fullName>
    </submittedName>
</protein>
<dbReference type="GO" id="GO:0016887">
    <property type="term" value="F:ATP hydrolysis activity"/>
    <property type="evidence" value="ECO:0007669"/>
    <property type="project" value="InterPro"/>
</dbReference>
<dbReference type="PROSITE" id="PS00211">
    <property type="entry name" value="ABC_TRANSPORTER_1"/>
    <property type="match status" value="1"/>
</dbReference>
<proteinExistence type="inferred from homology"/>
<dbReference type="RefSeq" id="WP_153490739.1">
    <property type="nucleotide sequence ID" value="NZ_VWNA01000003.1"/>
</dbReference>
<keyword evidence="4" id="KW-0677">Repeat</keyword>
<evidence type="ECO:0000256" key="6">
    <source>
        <dbReference type="ARBA" id="ARBA00022840"/>
    </source>
</evidence>
<keyword evidence="10" id="KW-1185">Reference proteome</keyword>
<dbReference type="SMART" id="SM00382">
    <property type="entry name" value="AAA"/>
    <property type="match status" value="2"/>
</dbReference>
<sequence>MGEPHSALIRLAGIAKSFGAVMALRGVDLAIDRGECVGLVGHNGAGKSTLMQVLAGTLKPDTGAITVGEREPVPGYGVQDAQGWGIRCVFQELSLCPNLTVAENARIRHPSLKGPGWRRRAAALIVGELDRIFPGHGIRPSDLVGDLTLGRRQMVEIASTFAVSTGRLDLIILDEPTSSLDQVVARQLLDHVRRMTAEGCSVILISHILGEILTTTDRIVVMKDGAVVEAKPARDYTRESLVAAMGTIIDDVTRATGGPAQPAARHDPAPAKTERNGPVVVEANPPRQRNGRSLVARKGEIIGLGGLAGHGQTSMLVLIHDAAGRRTRFASVAGKVAFVAGDRQTDGVFPLWSIGRNVTIRSLGAMRRFGLIDAKAERAMESRWKERMAIRTPDMDNGILTLSGGNQQKALFARALASDADVILMDDPMRGVDIGTKEEVYRTIKEEAARGRTFLWYTTEFEELEHCDHVYVFRTGVLVADLPRSELSEERVLQSSFEEAAA</sequence>
<dbReference type="InterPro" id="IPR003439">
    <property type="entry name" value="ABC_transporter-like_ATP-bd"/>
</dbReference>
<feature type="domain" description="ABC transporter" evidence="8">
    <location>
        <begin position="9"/>
        <end position="249"/>
    </location>
</feature>
<dbReference type="AlphaFoldDB" id="A0A6A7Y7Y2"/>
<keyword evidence="5" id="KW-0547">Nucleotide-binding</keyword>
<evidence type="ECO:0000256" key="5">
    <source>
        <dbReference type="ARBA" id="ARBA00022741"/>
    </source>
</evidence>
<evidence type="ECO:0000313" key="9">
    <source>
        <dbReference type="EMBL" id="MQT15444.1"/>
    </source>
</evidence>
<dbReference type="CDD" id="cd03216">
    <property type="entry name" value="ABC_Carb_Monos_I"/>
    <property type="match status" value="1"/>
</dbReference>
<evidence type="ECO:0000313" key="10">
    <source>
        <dbReference type="Proteomes" id="UP000332515"/>
    </source>
</evidence>
<comment type="caution">
    <text evidence="9">The sequence shown here is derived from an EMBL/GenBank/DDBJ whole genome shotgun (WGS) entry which is preliminary data.</text>
</comment>
<evidence type="ECO:0000256" key="2">
    <source>
        <dbReference type="ARBA" id="ARBA00022448"/>
    </source>
</evidence>
<feature type="region of interest" description="Disordered" evidence="7">
    <location>
        <begin position="254"/>
        <end position="286"/>
    </location>
</feature>
<dbReference type="InterPro" id="IPR017871">
    <property type="entry name" value="ABC_transporter-like_CS"/>
</dbReference>
<dbReference type="InterPro" id="IPR050107">
    <property type="entry name" value="ABC_carbohydrate_import_ATPase"/>
</dbReference>
<evidence type="ECO:0000256" key="3">
    <source>
        <dbReference type="ARBA" id="ARBA00022597"/>
    </source>
</evidence>
<dbReference type="SUPFAM" id="SSF52540">
    <property type="entry name" value="P-loop containing nucleoside triphosphate hydrolases"/>
    <property type="match status" value="2"/>
</dbReference>